<keyword evidence="4 10" id="KW-0479">Metal-binding</keyword>
<dbReference type="KEGG" id="tpf:TPHA_0E03130"/>
<comment type="pathway">
    <text evidence="2 10">Protein modification; protein ubiquitination.</text>
</comment>
<accession>G8BU25</accession>
<dbReference type="InterPro" id="IPR039164">
    <property type="entry name" value="UBR1-like"/>
</dbReference>
<evidence type="ECO:0000259" key="12">
    <source>
        <dbReference type="PROSITE" id="PS51157"/>
    </source>
</evidence>
<dbReference type="Gene3D" id="2.10.110.30">
    <property type="match status" value="1"/>
</dbReference>
<organism evidence="13 14">
    <name type="scientific">Tetrapisispora phaffii (strain ATCC 24235 / CBS 4417 / NBRC 1672 / NRRL Y-8282 / UCD 70-5)</name>
    <name type="common">Yeast</name>
    <name type="synonym">Fabospora phaffii</name>
    <dbReference type="NCBI Taxonomy" id="1071381"/>
    <lineage>
        <taxon>Eukaryota</taxon>
        <taxon>Fungi</taxon>
        <taxon>Dikarya</taxon>
        <taxon>Ascomycota</taxon>
        <taxon>Saccharomycotina</taxon>
        <taxon>Saccharomycetes</taxon>
        <taxon>Saccharomycetales</taxon>
        <taxon>Saccharomycetaceae</taxon>
        <taxon>Tetrapisispora</taxon>
    </lineage>
</organism>
<dbReference type="eggNOG" id="KOG1140">
    <property type="taxonomic scope" value="Eukaryota"/>
</dbReference>
<keyword evidence="5 10" id="KW-0863">Zinc-finger</keyword>
<protein>
    <recommendedName>
        <fullName evidence="10">E3 ubiquitin-protein ligase</fullName>
        <ecNumber evidence="10">2.3.2.27</ecNumber>
    </recommendedName>
</protein>
<evidence type="ECO:0000256" key="3">
    <source>
        <dbReference type="ARBA" id="ARBA00022679"/>
    </source>
</evidence>
<dbReference type="PANTHER" id="PTHR21497">
    <property type="entry name" value="UBIQUITIN LIGASE E3 ALPHA-RELATED"/>
    <property type="match status" value="1"/>
</dbReference>
<evidence type="ECO:0000256" key="5">
    <source>
        <dbReference type="ARBA" id="ARBA00022771"/>
    </source>
</evidence>
<feature type="region of interest" description="Disordered" evidence="11">
    <location>
        <begin position="1886"/>
        <end position="1905"/>
    </location>
</feature>
<dbReference type="InterPro" id="IPR055194">
    <property type="entry name" value="UBR1-like_WH"/>
</dbReference>
<feature type="region of interest" description="Disordered" evidence="11">
    <location>
        <begin position="1843"/>
        <end position="1870"/>
    </location>
</feature>
<dbReference type="Pfam" id="PF18995">
    <property type="entry name" value="PRT6_C"/>
    <property type="match status" value="1"/>
</dbReference>
<feature type="region of interest" description="Disordered" evidence="11">
    <location>
        <begin position="1971"/>
        <end position="2003"/>
    </location>
</feature>
<dbReference type="GO" id="GO:0000209">
    <property type="term" value="P:protein polyubiquitination"/>
    <property type="evidence" value="ECO:0007669"/>
    <property type="project" value="EnsemblFungi"/>
</dbReference>
<dbReference type="FunFam" id="2.10.110.30:FF:000002">
    <property type="entry name" value="Putative e3 ubiquitin-protein ligase ubr3"/>
    <property type="match status" value="1"/>
</dbReference>
<dbReference type="Proteomes" id="UP000005666">
    <property type="component" value="Chromosome 5"/>
</dbReference>
<dbReference type="CDD" id="cd19672">
    <property type="entry name" value="UBR-box_UBR1_like"/>
    <property type="match status" value="1"/>
</dbReference>
<dbReference type="GO" id="GO:0006513">
    <property type="term" value="P:protein monoubiquitination"/>
    <property type="evidence" value="ECO:0007669"/>
    <property type="project" value="EnsemblFungi"/>
</dbReference>
<dbReference type="Pfam" id="PF02207">
    <property type="entry name" value="zf-UBR"/>
    <property type="match status" value="1"/>
</dbReference>
<feature type="compositionally biased region" description="Acidic residues" evidence="11">
    <location>
        <begin position="1848"/>
        <end position="1865"/>
    </location>
</feature>
<dbReference type="OrthoDB" id="26387at2759"/>
<evidence type="ECO:0000256" key="8">
    <source>
        <dbReference type="ARBA" id="ARBA00046341"/>
    </source>
</evidence>
<gene>
    <name evidence="13" type="primary">TPHA0E03130</name>
    <name evidence="13" type="ordered locus">TPHA_0E03130</name>
</gene>
<proteinExistence type="inferred from homology"/>
<dbReference type="GO" id="GO:0072671">
    <property type="term" value="P:mitochondria-associated ubiquitin-dependent protein catabolic process"/>
    <property type="evidence" value="ECO:0007669"/>
    <property type="project" value="EnsemblFungi"/>
</dbReference>
<dbReference type="PROSITE" id="PS51157">
    <property type="entry name" value="ZF_UBR"/>
    <property type="match status" value="1"/>
</dbReference>
<evidence type="ECO:0000313" key="14">
    <source>
        <dbReference type="Proteomes" id="UP000005666"/>
    </source>
</evidence>
<evidence type="ECO:0000256" key="11">
    <source>
        <dbReference type="SAM" id="MobiDB-lite"/>
    </source>
</evidence>
<dbReference type="GO" id="GO:0034620">
    <property type="term" value="P:cellular response to unfolded protein"/>
    <property type="evidence" value="ECO:0007669"/>
    <property type="project" value="EnsemblFungi"/>
</dbReference>
<dbReference type="GO" id="GO:0071629">
    <property type="term" value="P:cytoplasm protein quality control by the ubiquitin-proteasome system"/>
    <property type="evidence" value="ECO:0007669"/>
    <property type="project" value="EnsemblFungi"/>
</dbReference>
<dbReference type="PANTHER" id="PTHR21497:SF26">
    <property type="entry name" value="E3 UBIQUITIN-PROTEIN LIGASE UBR1"/>
    <property type="match status" value="1"/>
</dbReference>
<dbReference type="GO" id="GO:0008270">
    <property type="term" value="F:zinc ion binding"/>
    <property type="evidence" value="ECO:0007669"/>
    <property type="project" value="UniProtKB-UniRule"/>
</dbReference>
<dbReference type="GO" id="GO:0005737">
    <property type="term" value="C:cytoplasm"/>
    <property type="evidence" value="ECO:0007669"/>
    <property type="project" value="EnsemblFungi"/>
</dbReference>
<dbReference type="GO" id="GO:0071596">
    <property type="term" value="P:ubiquitin-dependent protein catabolic process via the N-end rule pathway"/>
    <property type="evidence" value="ECO:0007669"/>
    <property type="project" value="UniProtKB-UniRule"/>
</dbReference>
<dbReference type="GO" id="GO:0120174">
    <property type="term" value="P:stress-induced homeostatically regulated protein degradation pathway"/>
    <property type="evidence" value="ECO:0007669"/>
    <property type="project" value="EnsemblFungi"/>
</dbReference>
<feature type="compositionally biased region" description="Acidic residues" evidence="11">
    <location>
        <begin position="1989"/>
        <end position="2003"/>
    </location>
</feature>
<dbReference type="GO" id="GO:1990303">
    <property type="term" value="C:UBR1-RAD6 ubiquitin ligase complex"/>
    <property type="evidence" value="ECO:0007669"/>
    <property type="project" value="EnsemblFungi"/>
</dbReference>
<keyword evidence="6 10" id="KW-0833">Ubl conjugation pathway</keyword>
<dbReference type="STRING" id="1071381.G8BU25"/>
<dbReference type="EMBL" id="HE612860">
    <property type="protein sequence ID" value="CCE63403.1"/>
    <property type="molecule type" value="Genomic_DNA"/>
</dbReference>
<comment type="catalytic activity">
    <reaction evidence="1 10">
        <text>S-ubiquitinyl-[E2 ubiquitin-conjugating enzyme]-L-cysteine + [acceptor protein]-L-lysine = [E2 ubiquitin-conjugating enzyme]-L-cysteine + N(6)-ubiquitinyl-[acceptor protein]-L-lysine.</text>
        <dbReference type="EC" id="2.3.2.27"/>
    </reaction>
</comment>
<evidence type="ECO:0000256" key="10">
    <source>
        <dbReference type="RuleBase" id="RU366018"/>
    </source>
</evidence>
<dbReference type="GO" id="GO:0008540">
    <property type="term" value="C:proteasome regulatory particle, base subcomplex"/>
    <property type="evidence" value="ECO:0007669"/>
    <property type="project" value="EnsemblFungi"/>
</dbReference>
<keyword evidence="3 10" id="KW-0808">Transferase</keyword>
<evidence type="ECO:0000256" key="1">
    <source>
        <dbReference type="ARBA" id="ARBA00000900"/>
    </source>
</evidence>
<evidence type="ECO:0000256" key="6">
    <source>
        <dbReference type="ARBA" id="ARBA00022786"/>
    </source>
</evidence>
<dbReference type="GeneID" id="11531507"/>
<evidence type="ECO:0000313" key="13">
    <source>
        <dbReference type="EMBL" id="CCE63403.1"/>
    </source>
</evidence>
<evidence type="ECO:0000256" key="4">
    <source>
        <dbReference type="ARBA" id="ARBA00022723"/>
    </source>
</evidence>
<comment type="similarity">
    <text evidence="8 10">Belongs to the E3 ubiquitin-protein ligase UBR1-like family.</text>
</comment>
<feature type="zinc finger region" description="UBR-type" evidence="9">
    <location>
        <begin position="120"/>
        <end position="194"/>
    </location>
</feature>
<dbReference type="GO" id="GO:0036503">
    <property type="term" value="P:ERAD pathway"/>
    <property type="evidence" value="ECO:0007669"/>
    <property type="project" value="EnsemblFungi"/>
</dbReference>
<dbReference type="EC" id="2.3.2.27" evidence="10"/>
<feature type="domain" description="UBR-type" evidence="12">
    <location>
        <begin position="120"/>
        <end position="194"/>
    </location>
</feature>
<dbReference type="GO" id="GO:1904855">
    <property type="term" value="F:proteasome regulatory particle binding"/>
    <property type="evidence" value="ECO:0007669"/>
    <property type="project" value="EnsemblFungi"/>
</dbReference>
<comment type="function">
    <text evidence="10">Ubiquitin ligase protein which is a component of the N-end rule pathway. Recognizes and binds to proteins bearing specific N-terminal residues that are destabilizing according to the N-end rule, leading to their ubiquitination and subsequent degradation.</text>
</comment>
<dbReference type="Pfam" id="PF22960">
    <property type="entry name" value="WHD_UBR1"/>
    <property type="match status" value="1"/>
</dbReference>
<dbReference type="InterPro" id="IPR044046">
    <property type="entry name" value="E3_ligase_UBR-like_C"/>
</dbReference>
<dbReference type="GO" id="GO:1990116">
    <property type="term" value="P:ribosome-associated ubiquitin-dependent protein catabolic process"/>
    <property type="evidence" value="ECO:0007669"/>
    <property type="project" value="EnsemblFungi"/>
</dbReference>
<dbReference type="InterPro" id="IPR013083">
    <property type="entry name" value="Znf_RING/FYVE/PHD"/>
</dbReference>
<dbReference type="OMA" id="WANTISM"/>
<dbReference type="GO" id="GO:0061630">
    <property type="term" value="F:ubiquitin protein ligase activity"/>
    <property type="evidence" value="ECO:0007669"/>
    <property type="project" value="UniProtKB-UniRule"/>
</dbReference>
<dbReference type="RefSeq" id="XP_003685837.1">
    <property type="nucleotide sequence ID" value="XM_003685789.1"/>
</dbReference>
<evidence type="ECO:0000256" key="7">
    <source>
        <dbReference type="ARBA" id="ARBA00022833"/>
    </source>
</evidence>
<evidence type="ECO:0000256" key="9">
    <source>
        <dbReference type="PROSITE-ProRule" id="PRU00508"/>
    </source>
</evidence>
<dbReference type="SMART" id="SM00396">
    <property type="entry name" value="ZnF_UBR1"/>
    <property type="match status" value="1"/>
</dbReference>
<dbReference type="HOGENOM" id="CLU_238060_0_0_1"/>
<dbReference type="UniPathway" id="UPA00143"/>
<dbReference type="InterPro" id="IPR003126">
    <property type="entry name" value="Znf_UBR"/>
</dbReference>
<keyword evidence="7 10" id="KW-0862">Zinc</keyword>
<dbReference type="GO" id="GO:0090089">
    <property type="term" value="P:regulation of dipeptide transport"/>
    <property type="evidence" value="ECO:0007669"/>
    <property type="project" value="EnsemblFungi"/>
</dbReference>
<dbReference type="SUPFAM" id="SSF57850">
    <property type="entry name" value="RING/U-box"/>
    <property type="match status" value="1"/>
</dbReference>
<evidence type="ECO:0000256" key="2">
    <source>
        <dbReference type="ARBA" id="ARBA00004906"/>
    </source>
</evidence>
<keyword evidence="14" id="KW-1185">Reference proteome</keyword>
<reference evidence="13 14" key="1">
    <citation type="journal article" date="2011" name="Proc. Natl. Acad. Sci. U.S.A.">
        <title>Evolutionary erosion of yeast sex chromosomes by mating-type switching accidents.</title>
        <authorList>
            <person name="Gordon J.L."/>
            <person name="Armisen D."/>
            <person name="Proux-Wera E."/>
            <person name="Oheigeartaigh S.S."/>
            <person name="Byrne K.P."/>
            <person name="Wolfe K.H."/>
        </authorList>
    </citation>
    <scope>NUCLEOTIDE SEQUENCE [LARGE SCALE GENOMIC DNA]</scope>
    <source>
        <strain evidence="14">ATCC 24235 / CBS 4417 / NBRC 1672 / NRRL Y-8282 / UCD 70-5</strain>
    </source>
</reference>
<dbReference type="GO" id="GO:0000151">
    <property type="term" value="C:ubiquitin ligase complex"/>
    <property type="evidence" value="ECO:0007669"/>
    <property type="project" value="TreeGrafter"/>
</dbReference>
<sequence length="2003" mass="233669">MSDWNLNELESSNMTEYTTELRTLLNTIHTVNEFVDVRGFRERMELETHLNYYIGRILNYFLLDEGKNINYLYNTETEHDQGPFKESIEKIRNEVENVSSYIVSPKTDNNDTSSKCHAGRSCGRKFRNGEPIYRCQECGFDDTCVLCINCFEPKDHVNHHVYTGISNDNFNTGICDCGDNEAWNVTLSCKADNDLLENEKKDDSLNIFETEHNRKIFEAVLFEAIDYVIDVFNHQVEVLYPTHSEFTSFIRKTYHDITDESLRISTIRRFIDDFSYRNKSFDIEENKGYTLIVYNDEFHNYSQATTALRQGKPDNPHIDILTTRIDTEGRAVIKTSPTLTDDFIRSLFAIETNGLTAFIFQWQEYLHQESANRIMWWISQCLELENPSFQKVFRQSLTKVLCTKFDKDSTTNLANEFDFRGIKIGLSKDHFRYSELSILNEENSIPQISHKILDFTSLNDINDYHIPPNRCSSTIEVDPVPYSGLRLQYILYFDNRFWKALRKNVQSIIIPIVSSDADYKKLFSDEFLQIFSHMLRSVAYNDREPHLTIIKELIVQLLTVPTNVESLMNNKHMFEEIMWSIIDFFCKFAKVDNGQLVWQRVQISNITKSYNFLFKQSLYFIEIVLGKVMDYRKLLEPNNFITLLNFLKLFNGAWKINRKEGEHVLHEDQYFIPYLEYTTYIYNIIENFDVILRKNIESARNDPMLHGAIKILLNYLISANSTNATFKKLDSFGNRSVIKFDVSKERTTYMNPVSTLFSILVDKISIDDFVRLVSEVPEKDKFIFSADVEMRTLVLCSQVECGFWIRNGMSVLHQLSYYKNNQELDSYGRDLHVVQLGAINSCSNKEEGMTEELETFTYNMLDRWGLIECLNKPYNSEKTIYEDKLYPMIQQFIVFCYHMLTTRIFFEEFQDAEENRIEQLQTMIIYKLFSKPLSYSKLLKSIPNYLIENNNNQDFDISLEKLSIFEEPKGLSDNGVYKLKKQNYSLIDPLNMFNMGNDFESSVNIIKSKLAGKVRKPEEIIIEPYFNEKVRDERIGRFLRTTIFVNLIENLLEEVILSNNATYLYELLHLLHAIFKDYRLCNNYSNKIPPEYKSESIISSLIAVLKDSSNKQFSGNIIAKANWVLESIIQDNQKKFYEKLSKLYGSEFSENFRLKRSNEDNARAEVESEIDKKRRLAKKRQKKLMARFDNQQAKFMEEHKNSFEKPLHDSAQSYMNCSGDKGKEVTAIEDSTCVLCQDDVDNEVFIIPAYHDYSPIFRGSSKVDLYDVKYEWDGFKNDSDNLTYYDDATIKNIINSSSSGSKKVFTSCNHAIHSNCFRRFIQKKRLSVHGFICPLCQTYSNCIIPVVPSSNYKLNLSLKSIIDNSLTVNEFSELFSSGKFDSVVDKSNPLSTVLNFSIYHANSFDIDIHKIIDGKKENVTLILSMHWANTISMLEIASRTDENPQISFLITREQKYKTLKNILCFIMLIYKVYGQPDLNFKPYDFKGKNRIENQLFHYIVYNFLYSKMPLRKIVTNALSTYLRQLVKLSIDNIHELKNEKKLDILLDCKEVSPIHVSLKKRIEKIVMDHIIIDYDDKVYCLIYKYLVRSILPTLRRCLIIVKVFHDTIKVSENDTFIVDDKRLEDLLDVDDLCEYVNLMIDLLTDYESLEYLLDAECSTPSDILLKKIPIESSKIIKMANLVNNLNTYITNSKELRLREEHFISKYKLEDRLDFKICLTCGSKVHMRSDHHEMSHHLQRECFKSYGAFLVPNNNEVCLFLANPPSVVYISAPYLNSHGESGKNAMKRGDLTTLSTRRFEYLNTLWVNNEIPGYISRAMGDDFRLNILSNGFLFAMNRIPPQFRRRDDGDSDSSGEEDLNFSDEEEGGLRVEDMTRVEFEEAFEFFNPTENDGLNDDDVETGNRERRRVRTLPFAILQEQIRRLDGMGGNGTQVFNLADLLDGARNPVTETATPPTNAQLGTPVENIIDSINLTDENETREENNTNPNEENSDREWEDDDMTHW</sequence>
<dbReference type="Gene3D" id="3.30.40.10">
    <property type="entry name" value="Zinc/RING finger domain, C3HC4 (zinc finger)"/>
    <property type="match status" value="1"/>
</dbReference>
<name>G8BU25_TETPH</name>